<dbReference type="NCBIfam" id="TIGR01422">
    <property type="entry name" value="phosphonatase"/>
    <property type="match status" value="1"/>
</dbReference>
<evidence type="ECO:0000313" key="3">
    <source>
        <dbReference type="Proteomes" id="UP000014155"/>
    </source>
</evidence>
<feature type="binding site" evidence="1">
    <location>
        <position position="10"/>
    </location>
    <ligand>
        <name>Mg(2+)</name>
        <dbReference type="ChEBI" id="CHEBI:18420"/>
    </ligand>
</feature>
<comment type="cofactor">
    <cofactor evidence="1">
        <name>Mg(2+)</name>
        <dbReference type="ChEBI" id="CHEBI:18420"/>
    </cofactor>
    <text evidence="1">Binds 1 Mg(2+) ion per subunit.</text>
</comment>
<sequence>MNKIEGIILDWAGTTVDFGCFAPVNAFLETFRKAGIEVTVEEARTPMGMLKKDHIGAMLRMPRIGQLWKEKYNRAFDEEDINELYRNFEPLMLASIKEFTDPLPHVPDIAAVLRSMGLKIGSTTGYTDIMMDIVVSSAKEKGYVPDFIITPDSTDSFGRPFPYMIFRNIEALRITAPWKTVKVGDTAADIQEGINGGVWSVGVIVGSSEMGLKLEEYEALPETDRQNAISRARDAFMRAGADFTIESIKELPELINKINGLLEENKRPNTYKMVIDEKEKNNDWKI</sequence>
<reference evidence="2 3" key="1">
    <citation type="journal article" date="2013" name="Genome Announc.">
        <title>Draft Genome Sequence of the Cellulolytic, Mesophilic, Anaerobic Bacterium Clostridium termitidis Strain CT1112 (DSM 5398).</title>
        <authorList>
            <person name="Lal S."/>
            <person name="Ramachandran U."/>
            <person name="Zhang X."/>
            <person name="Munir R."/>
            <person name="Sparling R."/>
            <person name="Levin D.B."/>
        </authorList>
    </citation>
    <scope>NUCLEOTIDE SEQUENCE [LARGE SCALE GENOMIC DNA]</scope>
    <source>
        <strain evidence="2 3">CT1112</strain>
    </source>
</reference>
<gene>
    <name evidence="1" type="primary">phnX</name>
    <name evidence="2" type="ORF">CTER_3510</name>
</gene>
<feature type="active site" description="Schiff-base intermediate with substrate" evidence="1">
    <location>
        <position position="51"/>
    </location>
</feature>
<dbReference type="RefSeq" id="WP_004627852.1">
    <property type="nucleotide sequence ID" value="NZ_AORV01000048.1"/>
</dbReference>
<dbReference type="eggNOG" id="COG0637">
    <property type="taxonomic scope" value="Bacteria"/>
</dbReference>
<dbReference type="GO" id="GO:0000287">
    <property type="term" value="F:magnesium ion binding"/>
    <property type="evidence" value="ECO:0007669"/>
    <property type="project" value="UniProtKB-UniRule"/>
</dbReference>
<keyword evidence="3" id="KW-1185">Reference proteome</keyword>
<dbReference type="SFLD" id="SFLDS00003">
    <property type="entry name" value="Haloacid_Dehalogenase"/>
    <property type="match status" value="1"/>
</dbReference>
<dbReference type="InterPro" id="IPR023198">
    <property type="entry name" value="PGP-like_dom2"/>
</dbReference>
<dbReference type="PANTHER" id="PTHR43434:SF19">
    <property type="entry name" value="PHOSPHONOACETALDEHYDE HYDROLASE"/>
    <property type="match status" value="1"/>
</dbReference>
<feature type="binding site" evidence="1">
    <location>
        <position position="185"/>
    </location>
    <ligand>
        <name>Mg(2+)</name>
        <dbReference type="ChEBI" id="CHEBI:18420"/>
    </ligand>
</feature>
<feature type="binding site" evidence="1">
    <location>
        <position position="12"/>
    </location>
    <ligand>
        <name>Mg(2+)</name>
        <dbReference type="ChEBI" id="CHEBI:18420"/>
    </ligand>
</feature>
<dbReference type="PATRIC" id="fig|1195236.3.peg.3732"/>
<comment type="caution">
    <text evidence="2">The sequence shown here is derived from an EMBL/GenBank/DDBJ whole genome shotgun (WGS) entry which is preliminary data.</text>
</comment>
<dbReference type="PANTHER" id="PTHR43434">
    <property type="entry name" value="PHOSPHOGLYCOLATE PHOSPHATASE"/>
    <property type="match status" value="1"/>
</dbReference>
<dbReference type="GO" id="GO:0050194">
    <property type="term" value="F:phosphonoacetaldehyde hydrolase activity"/>
    <property type="evidence" value="ECO:0007669"/>
    <property type="project" value="UniProtKB-UniRule"/>
</dbReference>
<dbReference type="Proteomes" id="UP000014155">
    <property type="component" value="Unassembled WGS sequence"/>
</dbReference>
<dbReference type="InterPro" id="IPR023214">
    <property type="entry name" value="HAD_sf"/>
</dbReference>
<evidence type="ECO:0000313" key="2">
    <source>
        <dbReference type="EMBL" id="EMS70729.1"/>
    </source>
</evidence>
<dbReference type="AlphaFoldDB" id="S0FNM1"/>
<comment type="function">
    <text evidence="1">Involved in phosphonate degradation.</text>
</comment>
<dbReference type="InterPro" id="IPR006323">
    <property type="entry name" value="Phosphonoacetald_hydro"/>
</dbReference>
<comment type="catalytic activity">
    <reaction evidence="1">
        <text>phosphonoacetaldehyde + H2O = acetaldehyde + phosphate + H(+)</text>
        <dbReference type="Rhea" id="RHEA:18905"/>
        <dbReference type="ChEBI" id="CHEBI:15343"/>
        <dbReference type="ChEBI" id="CHEBI:15377"/>
        <dbReference type="ChEBI" id="CHEBI:15378"/>
        <dbReference type="ChEBI" id="CHEBI:43474"/>
        <dbReference type="ChEBI" id="CHEBI:58383"/>
        <dbReference type="EC" id="3.11.1.1"/>
    </reaction>
</comment>
<proteinExistence type="inferred from homology"/>
<protein>
    <recommendedName>
        <fullName evidence="1">Phosphonoacetaldehyde hydrolase</fullName>
        <shortName evidence="1">Phosphonatase</shortName>
        <ecNumber evidence="1">3.11.1.1</ecNumber>
    </recommendedName>
    <alternativeName>
        <fullName evidence="1">Phosphonoacetaldehyde phosphonohydrolase</fullName>
    </alternativeName>
</protein>
<comment type="similarity">
    <text evidence="1">Belongs to the HAD-like hydrolase superfamily. PhnX family.</text>
</comment>
<keyword evidence="1" id="KW-0704">Schiff base</keyword>
<accession>S0FNM1</accession>
<dbReference type="InterPro" id="IPR050155">
    <property type="entry name" value="HAD-like_hydrolase_sf"/>
</dbReference>
<dbReference type="GO" id="GO:0005829">
    <property type="term" value="C:cytosol"/>
    <property type="evidence" value="ECO:0007669"/>
    <property type="project" value="TreeGrafter"/>
</dbReference>
<dbReference type="Pfam" id="PF00702">
    <property type="entry name" value="Hydrolase"/>
    <property type="match status" value="1"/>
</dbReference>
<organism evidence="2 3">
    <name type="scientific">Ruminiclostridium cellobioparum subsp. termitidis CT1112</name>
    <dbReference type="NCBI Taxonomy" id="1195236"/>
    <lineage>
        <taxon>Bacteria</taxon>
        <taxon>Bacillati</taxon>
        <taxon>Bacillota</taxon>
        <taxon>Clostridia</taxon>
        <taxon>Eubacteriales</taxon>
        <taxon>Oscillospiraceae</taxon>
        <taxon>Ruminiclostridium</taxon>
    </lineage>
</organism>
<dbReference type="EC" id="3.11.1.1" evidence="1"/>
<dbReference type="EMBL" id="AORV01000048">
    <property type="protein sequence ID" value="EMS70729.1"/>
    <property type="molecule type" value="Genomic_DNA"/>
</dbReference>
<keyword evidence="1 2" id="KW-0378">Hydrolase</keyword>
<dbReference type="GO" id="GO:0008967">
    <property type="term" value="F:phosphoglycolate phosphatase activity"/>
    <property type="evidence" value="ECO:0007669"/>
    <property type="project" value="TreeGrafter"/>
</dbReference>
<dbReference type="STRING" id="1195236.CTER_3510"/>
<evidence type="ECO:0000256" key="1">
    <source>
        <dbReference type="HAMAP-Rule" id="MF_01375"/>
    </source>
</evidence>
<dbReference type="Gene3D" id="1.10.150.240">
    <property type="entry name" value="Putative phosphatase, domain 2"/>
    <property type="match status" value="1"/>
</dbReference>
<comment type="subunit">
    <text evidence="1">Homodimer.</text>
</comment>
<keyword evidence="1" id="KW-0460">Magnesium</keyword>
<dbReference type="HAMAP" id="MF_01375">
    <property type="entry name" value="PhnX"/>
    <property type="match status" value="1"/>
</dbReference>
<dbReference type="GO" id="GO:0006281">
    <property type="term" value="P:DNA repair"/>
    <property type="evidence" value="ECO:0007669"/>
    <property type="project" value="TreeGrafter"/>
</dbReference>
<dbReference type="SFLD" id="SFLDG01129">
    <property type="entry name" value="C1.5:_HAD__Beta-PGM__Phosphata"/>
    <property type="match status" value="1"/>
</dbReference>
<dbReference type="InterPro" id="IPR036412">
    <property type="entry name" value="HAD-like_sf"/>
</dbReference>
<keyword evidence="1" id="KW-0479">Metal-binding</keyword>
<name>S0FNM1_RUMCE</name>
<feature type="active site" description="Nucleophile" evidence="1">
    <location>
        <position position="10"/>
    </location>
</feature>
<dbReference type="CDD" id="cd02586">
    <property type="entry name" value="HAD_PHN"/>
    <property type="match status" value="1"/>
</dbReference>
<dbReference type="SUPFAM" id="SSF56784">
    <property type="entry name" value="HAD-like"/>
    <property type="match status" value="1"/>
</dbReference>
<dbReference type="Gene3D" id="3.40.50.1000">
    <property type="entry name" value="HAD superfamily/HAD-like"/>
    <property type="match status" value="1"/>
</dbReference>
<dbReference type="GO" id="GO:0019700">
    <property type="term" value="P:organic phosphonate catabolic process"/>
    <property type="evidence" value="ECO:0007669"/>
    <property type="project" value="InterPro"/>
</dbReference>